<evidence type="ECO:0000313" key="3">
    <source>
        <dbReference type="Proteomes" id="UP001218188"/>
    </source>
</evidence>
<proteinExistence type="predicted"/>
<name>A0AAD6S0E4_9AGAR</name>
<evidence type="ECO:0000313" key="2">
    <source>
        <dbReference type="EMBL" id="KAJ7018198.1"/>
    </source>
</evidence>
<dbReference type="Proteomes" id="UP001218188">
    <property type="component" value="Unassembled WGS sequence"/>
</dbReference>
<reference evidence="2" key="1">
    <citation type="submission" date="2023-03" db="EMBL/GenBank/DDBJ databases">
        <title>Massive genome expansion in bonnet fungi (Mycena s.s.) driven by repeated elements and novel gene families across ecological guilds.</title>
        <authorList>
            <consortium name="Lawrence Berkeley National Laboratory"/>
            <person name="Harder C.B."/>
            <person name="Miyauchi S."/>
            <person name="Viragh M."/>
            <person name="Kuo A."/>
            <person name="Thoen E."/>
            <person name="Andreopoulos B."/>
            <person name="Lu D."/>
            <person name="Skrede I."/>
            <person name="Drula E."/>
            <person name="Henrissat B."/>
            <person name="Morin E."/>
            <person name="Kohler A."/>
            <person name="Barry K."/>
            <person name="LaButti K."/>
            <person name="Morin E."/>
            <person name="Salamov A."/>
            <person name="Lipzen A."/>
            <person name="Mereny Z."/>
            <person name="Hegedus B."/>
            <person name="Baldrian P."/>
            <person name="Stursova M."/>
            <person name="Weitz H."/>
            <person name="Taylor A."/>
            <person name="Grigoriev I.V."/>
            <person name="Nagy L.G."/>
            <person name="Martin F."/>
            <person name="Kauserud H."/>
        </authorList>
    </citation>
    <scope>NUCLEOTIDE SEQUENCE</scope>
    <source>
        <strain evidence="2">CBHHK200</strain>
    </source>
</reference>
<dbReference type="AlphaFoldDB" id="A0AAD6S0E4"/>
<feature type="compositionally biased region" description="Low complexity" evidence="1">
    <location>
        <begin position="262"/>
        <end position="279"/>
    </location>
</feature>
<protein>
    <submittedName>
        <fullName evidence="2">Uncharacterized protein</fullName>
    </submittedName>
</protein>
<evidence type="ECO:0000256" key="1">
    <source>
        <dbReference type="SAM" id="MobiDB-lite"/>
    </source>
</evidence>
<keyword evidence="3" id="KW-1185">Reference proteome</keyword>
<dbReference type="EMBL" id="JARJCM010000350">
    <property type="protein sequence ID" value="KAJ7018198.1"/>
    <property type="molecule type" value="Genomic_DNA"/>
</dbReference>
<accession>A0AAD6S0E4</accession>
<feature type="region of interest" description="Disordered" evidence="1">
    <location>
        <begin position="225"/>
        <end position="244"/>
    </location>
</feature>
<feature type="region of interest" description="Disordered" evidence="1">
    <location>
        <begin position="256"/>
        <end position="279"/>
    </location>
</feature>
<gene>
    <name evidence="2" type="ORF">C8F04DRAFT_1152256</name>
</gene>
<sequence length="279" mass="30415">MSFFLSLPLPQYRHDTGSPAPRPVVLWLVHRPLREHWPAPVALQVVKAGDGDVTRRSTPMSIPKRTACVRSHGAAFPVNVCFSLHIANGGSSRHAADPSCASSMAFVISPGAIERALGTPRWRLTILSRHRAPSSTRCCESPPRACTVPDGATSHRALRGFYSLSSFPSARPHLYAVYPPTGSARVERTESVAAWRRGRGHRQESSGARVRTRAIQYWPCRSADESPVRGQAEETPRRTTASCALASGTVTLPSSYAHRSWGPSPSLRGRLLPLPRMSS</sequence>
<comment type="caution">
    <text evidence="2">The sequence shown here is derived from an EMBL/GenBank/DDBJ whole genome shotgun (WGS) entry which is preliminary data.</text>
</comment>
<feature type="compositionally biased region" description="Basic and acidic residues" evidence="1">
    <location>
        <begin position="225"/>
        <end position="237"/>
    </location>
</feature>
<organism evidence="2 3">
    <name type="scientific">Mycena alexandri</name>
    <dbReference type="NCBI Taxonomy" id="1745969"/>
    <lineage>
        <taxon>Eukaryota</taxon>
        <taxon>Fungi</taxon>
        <taxon>Dikarya</taxon>
        <taxon>Basidiomycota</taxon>
        <taxon>Agaricomycotina</taxon>
        <taxon>Agaricomycetes</taxon>
        <taxon>Agaricomycetidae</taxon>
        <taxon>Agaricales</taxon>
        <taxon>Marasmiineae</taxon>
        <taxon>Mycenaceae</taxon>
        <taxon>Mycena</taxon>
    </lineage>
</organism>